<evidence type="ECO:0000313" key="1">
    <source>
        <dbReference type="EMBL" id="OIN89955.1"/>
    </source>
</evidence>
<evidence type="ECO:0008006" key="3">
    <source>
        <dbReference type="Google" id="ProtNLM"/>
    </source>
</evidence>
<dbReference type="Proteomes" id="UP000183144">
    <property type="component" value="Unassembled WGS sequence"/>
</dbReference>
<proteinExistence type="predicted"/>
<comment type="caution">
    <text evidence="1">The sequence shown here is derived from an EMBL/GenBank/DDBJ whole genome shotgun (WGS) entry which is preliminary data.</text>
</comment>
<protein>
    <recommendedName>
        <fullName evidence="3">Antitoxin</fullName>
    </recommendedName>
</protein>
<gene>
    <name evidence="1" type="ORF">AUJ59_00330</name>
</gene>
<dbReference type="STRING" id="1805034.AUJ59_00330"/>
<organism evidence="1 2">
    <name type="scientific">Candidatus Beckwithbacteria bacterium CG1_02_47_37</name>
    <dbReference type="NCBI Taxonomy" id="1805034"/>
    <lineage>
        <taxon>Bacteria</taxon>
        <taxon>Candidatus Beckwithiibacteriota</taxon>
    </lineage>
</organism>
<evidence type="ECO:0000313" key="2">
    <source>
        <dbReference type="Proteomes" id="UP000183144"/>
    </source>
</evidence>
<name>A0A1J4RRE6_9BACT</name>
<accession>A0A1J4RRE6</accession>
<sequence length="87" mass="9742">MTKLQIALTDQEAANLNLQAFKMGYSLTRFVKFLIGQVAFKAVENIPVYPMSPKLLKISEAAWQEHQAGKTIKVNSVADYLKQQDGN</sequence>
<dbReference type="AlphaFoldDB" id="A0A1J4RRE6"/>
<dbReference type="EMBL" id="MNUI01000007">
    <property type="protein sequence ID" value="OIN89955.1"/>
    <property type="molecule type" value="Genomic_DNA"/>
</dbReference>
<reference evidence="1 2" key="1">
    <citation type="journal article" date="2016" name="Environ. Microbiol.">
        <title>Genomic resolution of a cold subsurface aquifer community provides metabolic insights for novel microbes adapted to high CO concentrations.</title>
        <authorList>
            <person name="Probst A.J."/>
            <person name="Castelle C.J."/>
            <person name="Singh A."/>
            <person name="Brown C.T."/>
            <person name="Anantharaman K."/>
            <person name="Sharon I."/>
            <person name="Hug L.A."/>
            <person name="Burstein D."/>
            <person name="Emerson J.B."/>
            <person name="Thomas B.C."/>
            <person name="Banfield J.F."/>
        </authorList>
    </citation>
    <scope>NUCLEOTIDE SEQUENCE [LARGE SCALE GENOMIC DNA]</scope>
    <source>
        <strain evidence="1">CG1_02_47_37</strain>
    </source>
</reference>